<name>A0A8S5Q4C3_9CAUD</name>
<sequence>MAGKTQLATAGEQQAAIVINNSFIDGLTKQLEEKTKYGLSFPKDYNLSNALMGAYLILKETKDRNNKPILESCSQISIANSLMNMATLGLSVQKKQGYFISYGNQCQFQRSYFGNITIARRYGMKDIHAEIIYDGDDFKYHIEDGNKVLDSHEQDFMNIDNDKILGAYAVVQMEDGSKHLEVMNMKQIKQSWSQGYGYKENSNGTHQKFTDQMAKKTVINRALKQIINSHGDVFVQEADENTENIPKQDIIEQDVAYEISENANTEEFIPQPEAIEEKPKQPTVAETVKTAEKEPVPAAEPVETEIPSFMSQEEM</sequence>
<dbReference type="InterPro" id="IPR018330">
    <property type="entry name" value="RecT_fam"/>
</dbReference>
<organism evidence="2">
    <name type="scientific">Siphoviridae sp. ctVif31</name>
    <dbReference type="NCBI Taxonomy" id="2825532"/>
    <lineage>
        <taxon>Viruses</taxon>
        <taxon>Duplodnaviria</taxon>
        <taxon>Heunggongvirae</taxon>
        <taxon>Uroviricota</taxon>
        <taxon>Caudoviricetes</taxon>
    </lineage>
</organism>
<dbReference type="GO" id="GO:0003677">
    <property type="term" value="F:DNA binding"/>
    <property type="evidence" value="ECO:0007669"/>
    <property type="project" value="InterPro"/>
</dbReference>
<dbReference type="InterPro" id="IPR004590">
    <property type="entry name" value="ssDNA_annealing_RecT"/>
</dbReference>
<evidence type="ECO:0000313" key="2">
    <source>
        <dbReference type="EMBL" id="DAE13501.1"/>
    </source>
</evidence>
<protein>
    <submittedName>
        <fullName evidence="2">RecT protein</fullName>
    </submittedName>
</protein>
<evidence type="ECO:0000256" key="1">
    <source>
        <dbReference type="SAM" id="MobiDB-lite"/>
    </source>
</evidence>
<reference evidence="2" key="1">
    <citation type="journal article" date="2021" name="Proc. Natl. Acad. Sci. U.S.A.">
        <title>A Catalog of Tens of Thousands of Viruses from Human Metagenomes Reveals Hidden Associations with Chronic Diseases.</title>
        <authorList>
            <person name="Tisza M.J."/>
            <person name="Buck C.B."/>
        </authorList>
    </citation>
    <scope>NUCLEOTIDE SEQUENCE</scope>
    <source>
        <strain evidence="2">CtVif31</strain>
    </source>
</reference>
<accession>A0A8S5Q4C3</accession>
<dbReference type="GO" id="GO:0006259">
    <property type="term" value="P:DNA metabolic process"/>
    <property type="evidence" value="ECO:0007669"/>
    <property type="project" value="InterPro"/>
</dbReference>
<feature type="compositionally biased region" description="Low complexity" evidence="1">
    <location>
        <begin position="296"/>
        <end position="305"/>
    </location>
</feature>
<dbReference type="Pfam" id="PF03837">
    <property type="entry name" value="RecT"/>
    <property type="match status" value="1"/>
</dbReference>
<proteinExistence type="predicted"/>
<feature type="region of interest" description="Disordered" evidence="1">
    <location>
        <begin position="272"/>
        <end position="315"/>
    </location>
</feature>
<dbReference type="NCBIfam" id="TIGR00616">
    <property type="entry name" value="rect"/>
    <property type="match status" value="1"/>
</dbReference>
<dbReference type="EMBL" id="BK015567">
    <property type="protein sequence ID" value="DAE13501.1"/>
    <property type="molecule type" value="Genomic_DNA"/>
</dbReference>